<dbReference type="STRING" id="6211.A0A087VZT3"/>
<dbReference type="PANTHER" id="PTHR39369:SF6">
    <property type="entry name" value="LIN-24 (TWENTY-FOUR) LIKE"/>
    <property type="match status" value="1"/>
</dbReference>
<accession>A0A087VZT3</accession>
<reference evidence="1" key="1">
    <citation type="journal article" date="2013" name="Nature">
        <title>The genomes of four tapeworm species reveal adaptations to parasitism.</title>
        <authorList>
            <person name="Tsai I.J."/>
            <person name="Zarowiecki M."/>
            <person name="Holroyd N."/>
            <person name="Garciarrubio A."/>
            <person name="Sanchez-Flores A."/>
            <person name="Brooks K.L."/>
            <person name="Tracey A."/>
            <person name="Bobes R.J."/>
            <person name="Fragoso G."/>
            <person name="Sciutto E."/>
            <person name="Aslett M."/>
            <person name="Beasley H."/>
            <person name="Bennett H.M."/>
            <person name="Cai J."/>
            <person name="Camicia F."/>
            <person name="Clark R."/>
            <person name="Cucher M."/>
            <person name="De Silva N."/>
            <person name="Day T.A."/>
            <person name="Deplazes P."/>
            <person name="Estrada K."/>
            <person name="Fernandez C."/>
            <person name="Holland P.W."/>
            <person name="Hou J."/>
            <person name="Hu S."/>
            <person name="Huckvale T."/>
            <person name="Hung S.S."/>
            <person name="Kamenetzky L."/>
            <person name="Keane J.A."/>
            <person name="Kiss F."/>
            <person name="Koziol U."/>
            <person name="Lambert O."/>
            <person name="Liu K."/>
            <person name="Luo X."/>
            <person name="Luo Y."/>
            <person name="Macchiaroli N."/>
            <person name="Nichol S."/>
            <person name="Paps J."/>
            <person name="Parkinson J."/>
            <person name="Pouchkina-Stantcheva N."/>
            <person name="Riddiford N."/>
            <person name="Rosenzvit M."/>
            <person name="Salinas G."/>
            <person name="Wasmuth J.D."/>
            <person name="Zamanian M."/>
            <person name="Zheng Y."/>
            <person name="Cai X."/>
            <person name="Soberon X."/>
            <person name="Olson P.D."/>
            <person name="Laclette J.P."/>
            <person name="Brehm K."/>
            <person name="Berriman M."/>
            <person name="Garciarrubio A."/>
            <person name="Bobes R.J."/>
            <person name="Fragoso G."/>
            <person name="Sanchez-Flores A."/>
            <person name="Estrada K."/>
            <person name="Cevallos M.A."/>
            <person name="Morett E."/>
            <person name="Gonzalez V."/>
            <person name="Portillo T."/>
            <person name="Ochoa-Leyva A."/>
            <person name="Jose M.V."/>
            <person name="Sciutto E."/>
            <person name="Landa A."/>
            <person name="Jimenez L."/>
            <person name="Valdes V."/>
            <person name="Carrero J.C."/>
            <person name="Larralde C."/>
            <person name="Morales-Montor J."/>
            <person name="Limon-Lason J."/>
            <person name="Soberon X."/>
            <person name="Laclette J.P."/>
        </authorList>
    </citation>
    <scope>NUCLEOTIDE SEQUENCE [LARGE SCALE GENOMIC DNA]</scope>
</reference>
<reference evidence="1" key="2">
    <citation type="submission" date="2015-11" db="EMBL/GenBank/DDBJ databases">
        <authorList>
            <person name="Zhang Y."/>
            <person name="Guo Z."/>
        </authorList>
    </citation>
    <scope>NUCLEOTIDE SEQUENCE</scope>
</reference>
<dbReference type="Gene3D" id="2.170.15.10">
    <property type="entry name" value="Proaerolysin, chain A, domain 3"/>
    <property type="match status" value="1"/>
</dbReference>
<organism evidence="1 2">
    <name type="scientific">Echinococcus multilocularis</name>
    <name type="common">Fox tapeworm</name>
    <dbReference type="NCBI Taxonomy" id="6211"/>
    <lineage>
        <taxon>Eukaryota</taxon>
        <taxon>Metazoa</taxon>
        <taxon>Spiralia</taxon>
        <taxon>Lophotrochozoa</taxon>
        <taxon>Platyhelminthes</taxon>
        <taxon>Cestoda</taxon>
        <taxon>Eucestoda</taxon>
        <taxon>Cyclophyllidea</taxon>
        <taxon>Taeniidae</taxon>
        <taxon>Echinococcus</taxon>
    </lineage>
</organism>
<evidence type="ECO:0000313" key="1">
    <source>
        <dbReference type="EMBL" id="CDI97892.1"/>
    </source>
</evidence>
<dbReference type="OMA" id="MEEELCW"/>
<sequence>MHLLRLLRIHKYTWIVIGAVQFSNLLKSAKCLKKRIDFDNLDASCVVESKFRIRNLASRHEENTYPPSTGVGGHPRTCIIFSSTFDNSTSSEQTHSLRAEKRTTATCRLQLTKMVTRNGNISVQISPPNTMIQANGGFSKEKTLTTEKEEVMEEELCWSLDTQVVIQPGHRTKADFVITEGNYTGIFQVDTVFEGKISVILRNKRKQPVTMLNIDDLRVFLRPEQGFKPLPNGNPVSVVFTNEGICTCSYGIEQHVELREEKI</sequence>
<dbReference type="eggNOG" id="ENOG502S1NK">
    <property type="taxonomic scope" value="Eukaryota"/>
</dbReference>
<dbReference type="PANTHER" id="PTHR39369">
    <property type="entry name" value="LIN-24 (TWENTY-FOUR) LIKE"/>
    <property type="match status" value="1"/>
</dbReference>
<dbReference type="AlphaFoldDB" id="A0A087VZT3"/>
<dbReference type="EMBL" id="LN902846">
    <property type="protein sequence ID" value="CDI97892.1"/>
    <property type="molecule type" value="Genomic_DNA"/>
</dbReference>
<keyword evidence="2" id="KW-1185">Reference proteome</keyword>
<protein>
    <submittedName>
        <fullName evidence="1">Expressed conserved protein</fullName>
    </submittedName>
</protein>
<dbReference type="SUPFAM" id="SSF56973">
    <property type="entry name" value="Aerolisin/ETX pore-forming domain"/>
    <property type="match status" value="1"/>
</dbReference>
<proteinExistence type="predicted"/>
<name>A0A087VZT3_ECHMU</name>
<evidence type="ECO:0000313" key="2">
    <source>
        <dbReference type="Proteomes" id="UP000017246"/>
    </source>
</evidence>
<dbReference type="CDD" id="cd20237">
    <property type="entry name" value="PFM_LIN24-like"/>
    <property type="match status" value="1"/>
</dbReference>
<gene>
    <name evidence="1" type="ORF">EmuJ_000170100</name>
</gene>
<dbReference type="Proteomes" id="UP000017246">
    <property type="component" value="Unassembled WGS sequence"/>
</dbReference>
<dbReference type="OrthoDB" id="5819442at2759"/>